<evidence type="ECO:0000313" key="3">
    <source>
        <dbReference type="EMBL" id="RXF71675.1"/>
    </source>
</evidence>
<feature type="signal peptide" evidence="1">
    <location>
        <begin position="1"/>
        <end position="19"/>
    </location>
</feature>
<name>A0A4Q0MEH3_9SPHI</name>
<sequence length="336" mass="36725">MKKYIILLLVLIACLSVKAQQKPQYTQYIFNGFLLNPALAGIENYIDLKLGYRNQWQGLDGAPVTSFISINAPLGKEFLYGNANSFGGQGNNPLNRSYKQNYMAAEPHHGVGLQVANDKAGPFSRTDFSASYAYHLGLAAQINLAVGVSAGFSQIKTDGSEIITDVKMDNALSNIDESQIAPDLGAGVWLYGPTFFAGVSAQQLLSQKLRFSDEASVNEGKLEPHFFATAGYKIFLGEEIAVMPSVMAKYVTSVPVSVDLNCKLAFSDKFWIGGGYRNKDSFSGMAGFNIGYFLNLSYSYDFTTSELNTVSNGSHEIVIGFLLNNRYKASCAQRQF</sequence>
<reference evidence="2 5" key="2">
    <citation type="submission" date="2019-09" db="EMBL/GenBank/DDBJ databases">
        <title>Pararcticibacter amylolyticus gen. nov., sp. nov., isolated from a rottenly hemp rope, and reclassification of Pedobacter tournemirensis as Pararcticibacter tournemirensis comb. nov.</title>
        <authorList>
            <person name="Cai Y."/>
        </authorList>
    </citation>
    <scope>NUCLEOTIDE SEQUENCE [LARGE SCALE GENOMIC DNA]</scope>
    <source>
        <strain evidence="2 5">TF5-37.2-LB10</strain>
    </source>
</reference>
<dbReference type="NCBIfam" id="TIGR03519">
    <property type="entry name" value="T9SS_PorP_fam"/>
    <property type="match status" value="1"/>
</dbReference>
<dbReference type="EMBL" id="RXOC01000002">
    <property type="protein sequence ID" value="RXF71675.1"/>
    <property type="molecule type" value="Genomic_DNA"/>
</dbReference>
<dbReference type="InterPro" id="IPR019861">
    <property type="entry name" value="PorP/SprF_Bacteroidetes"/>
</dbReference>
<evidence type="ECO:0000313" key="4">
    <source>
        <dbReference type="Proteomes" id="UP000290848"/>
    </source>
</evidence>
<keyword evidence="1" id="KW-0732">Signal</keyword>
<dbReference type="AlphaFoldDB" id="A0A4Q0MEH3"/>
<dbReference type="Pfam" id="PF11751">
    <property type="entry name" value="PorP_SprF"/>
    <property type="match status" value="1"/>
</dbReference>
<dbReference type="Proteomes" id="UP000290848">
    <property type="component" value="Unassembled WGS sequence"/>
</dbReference>
<proteinExistence type="predicted"/>
<dbReference type="EMBL" id="VWNE01000022">
    <property type="protein sequence ID" value="KAA8481697.1"/>
    <property type="molecule type" value="Genomic_DNA"/>
</dbReference>
<reference evidence="3 4" key="1">
    <citation type="submission" date="2018-12" db="EMBL/GenBank/DDBJ databases">
        <title>The Draft Genome Sequence of the Soil Bacterium Pedobacter tournemirensis R1.</title>
        <authorList>
            <person name="He J."/>
        </authorList>
    </citation>
    <scope>NUCLEOTIDE SEQUENCE [LARGE SCALE GENOMIC DNA]</scope>
    <source>
        <strain evidence="3 4">R1</strain>
    </source>
</reference>
<gene>
    <name evidence="3" type="ORF">EKH83_03025</name>
    <name evidence="2" type="ORF">F1649_14280</name>
</gene>
<evidence type="ECO:0000313" key="5">
    <source>
        <dbReference type="Proteomes" id="UP000322918"/>
    </source>
</evidence>
<evidence type="ECO:0000256" key="1">
    <source>
        <dbReference type="SAM" id="SignalP"/>
    </source>
</evidence>
<dbReference type="Proteomes" id="UP000322918">
    <property type="component" value="Unassembled WGS sequence"/>
</dbReference>
<dbReference type="RefSeq" id="WP_128767922.1">
    <property type="nucleotide sequence ID" value="NZ_RXOC01000002.1"/>
</dbReference>
<protein>
    <submittedName>
        <fullName evidence="3">Type IX secretion system membrane protein PorP/SprF</fullName>
    </submittedName>
</protein>
<keyword evidence="5" id="KW-1185">Reference proteome</keyword>
<feature type="chain" id="PRO_5044607765" evidence="1">
    <location>
        <begin position="20"/>
        <end position="336"/>
    </location>
</feature>
<comment type="caution">
    <text evidence="3">The sequence shown here is derived from an EMBL/GenBank/DDBJ whole genome shotgun (WGS) entry which is preliminary data.</text>
</comment>
<organism evidence="3 4">
    <name type="scientific">Arcticibacter tournemirensis</name>
    <dbReference type="NCBI Taxonomy" id="699437"/>
    <lineage>
        <taxon>Bacteria</taxon>
        <taxon>Pseudomonadati</taxon>
        <taxon>Bacteroidota</taxon>
        <taxon>Sphingobacteriia</taxon>
        <taxon>Sphingobacteriales</taxon>
        <taxon>Sphingobacteriaceae</taxon>
        <taxon>Arcticibacter</taxon>
    </lineage>
</organism>
<dbReference type="OrthoDB" id="1493187at2"/>
<evidence type="ECO:0000313" key="2">
    <source>
        <dbReference type="EMBL" id="KAA8481697.1"/>
    </source>
</evidence>
<accession>A0A4Q0MEH3</accession>